<feature type="compositionally biased region" description="Basic and acidic residues" evidence="2">
    <location>
        <begin position="28"/>
        <end position="42"/>
    </location>
</feature>
<dbReference type="Proteomes" id="UP000034805">
    <property type="component" value="Unassembled WGS sequence"/>
</dbReference>
<feature type="domain" description="Thc1 RRM" evidence="3">
    <location>
        <begin position="203"/>
        <end position="252"/>
    </location>
</feature>
<name>A0A0P7YLM2_SCLFO</name>
<evidence type="ECO:0000313" key="4">
    <source>
        <dbReference type="EMBL" id="KPP68647.1"/>
    </source>
</evidence>
<dbReference type="AlphaFoldDB" id="A0A0P7YLM2"/>
<dbReference type="STRING" id="113540.ENSSFOP00015033441"/>
<dbReference type="Pfam" id="PF22877">
    <property type="entry name" value="RRM_Thc1"/>
    <property type="match status" value="1"/>
</dbReference>
<comment type="caution">
    <text evidence="4">The sequence shown here is derived from an EMBL/GenBank/DDBJ whole genome shotgun (WGS) entry which is preliminary data.</text>
</comment>
<feature type="coiled-coil region" evidence="1">
    <location>
        <begin position="309"/>
        <end position="338"/>
    </location>
</feature>
<feature type="region of interest" description="Disordered" evidence="2">
    <location>
        <begin position="1"/>
        <end position="83"/>
    </location>
</feature>
<feature type="compositionally biased region" description="Polar residues" evidence="2">
    <location>
        <begin position="105"/>
        <end position="117"/>
    </location>
</feature>
<evidence type="ECO:0000256" key="1">
    <source>
        <dbReference type="SAM" id="Coils"/>
    </source>
</evidence>
<dbReference type="Gene3D" id="3.30.70.330">
    <property type="match status" value="1"/>
</dbReference>
<reference evidence="4 5" key="1">
    <citation type="submission" date="2015-08" db="EMBL/GenBank/DDBJ databases">
        <title>The genome of the Asian arowana (Scleropages formosus).</title>
        <authorList>
            <person name="Tan M.H."/>
            <person name="Gan H.M."/>
            <person name="Croft L.J."/>
            <person name="Austin C.M."/>
        </authorList>
    </citation>
    <scope>NUCLEOTIDE SEQUENCE [LARGE SCALE GENOMIC DNA]</scope>
    <source>
        <strain evidence="4">Aro1</strain>
    </source>
</reference>
<dbReference type="PANTHER" id="PTHR21678">
    <property type="entry name" value="GROWTH INHIBITION AND DIFFERENTIATION RELATED PROTEIN 88"/>
    <property type="match status" value="1"/>
</dbReference>
<accession>A0A0P7YLM2</accession>
<protein>
    <recommendedName>
        <fullName evidence="3">Thc1 RRM domain-containing protein</fullName>
    </recommendedName>
</protein>
<keyword evidence="1" id="KW-0175">Coiled coil</keyword>
<feature type="region of interest" description="Disordered" evidence="2">
    <location>
        <begin position="97"/>
        <end position="140"/>
    </location>
</feature>
<evidence type="ECO:0000259" key="3">
    <source>
        <dbReference type="Pfam" id="PF22877"/>
    </source>
</evidence>
<organism evidence="4 5">
    <name type="scientific">Scleropages formosus</name>
    <name type="common">Asian bonytongue</name>
    <name type="synonym">Osteoglossum formosum</name>
    <dbReference type="NCBI Taxonomy" id="113540"/>
    <lineage>
        <taxon>Eukaryota</taxon>
        <taxon>Metazoa</taxon>
        <taxon>Chordata</taxon>
        <taxon>Craniata</taxon>
        <taxon>Vertebrata</taxon>
        <taxon>Euteleostomi</taxon>
        <taxon>Actinopterygii</taxon>
        <taxon>Neopterygii</taxon>
        <taxon>Teleostei</taxon>
        <taxon>Osteoglossocephala</taxon>
        <taxon>Osteoglossomorpha</taxon>
        <taxon>Osteoglossiformes</taxon>
        <taxon>Osteoglossidae</taxon>
        <taxon>Scleropages</taxon>
    </lineage>
</organism>
<proteinExistence type="predicted"/>
<dbReference type="InterPro" id="IPR012677">
    <property type="entry name" value="Nucleotide-bd_a/b_plait_sf"/>
</dbReference>
<dbReference type="PANTHER" id="PTHR21678:SF7">
    <property type="entry name" value="COILED-COIL DOMAIN-CONTAINING PROTEIN R3HCC1L"/>
    <property type="match status" value="1"/>
</dbReference>
<gene>
    <name evidence="4" type="ORF">Z043_112660</name>
</gene>
<evidence type="ECO:0000256" key="2">
    <source>
        <dbReference type="SAM" id="MobiDB-lite"/>
    </source>
</evidence>
<dbReference type="InterPro" id="IPR053800">
    <property type="entry name" value="Thc1_RRM"/>
</dbReference>
<feature type="compositionally biased region" description="Basic residues" evidence="2">
    <location>
        <begin position="51"/>
        <end position="65"/>
    </location>
</feature>
<sequence>MDKAPTCSRKPDQVLYTPRRSQSQGGPGKEECSSSCSARDRPQTQGTAGKARTRPRYGDKHKKSKGQGTCSKEGEGNILNGKAEGEKALQELLDVSVGPIEVQSPVRQSDSSETAGSETVYKEGGIPESPSNQTSLEELEKEEESWDTLFNDDGDCLDPHLIEELSAKAGKKKESIQEPQFNYYNWDVKPEVELREDELSHIVEIYDFPAEFKTEDLLRTFHSFTQRGFDIQWVDDTHALGLFNSPIAAKEALRMKNPMMKVRPLSQASSTSKAKARSCSDYLLPAKERPQTSAALARRLVIGALGVRSPQSREEREAEKKKLQEAREQKRLAAKQREDAWEGKSYISQMSSIHNEEARNACANVDGGHRCSPHFNRPVECIEQHLDQSYYNEDLVAFNVFSTC</sequence>
<dbReference type="EMBL" id="JARO02004365">
    <property type="protein sequence ID" value="KPP68647.1"/>
    <property type="molecule type" value="Genomic_DNA"/>
</dbReference>
<dbReference type="InterPro" id="IPR039884">
    <property type="entry name" value="R3HC1/R3HCL"/>
</dbReference>
<evidence type="ECO:0000313" key="5">
    <source>
        <dbReference type="Proteomes" id="UP000034805"/>
    </source>
</evidence>